<accession>A0ABW1KXW1</accession>
<proteinExistence type="inferred from homology"/>
<evidence type="ECO:0000256" key="4">
    <source>
        <dbReference type="ARBA" id="ARBA00019465"/>
    </source>
</evidence>
<keyword evidence="5 10" id="KW-0566">Pantothenate biosynthesis</keyword>
<evidence type="ECO:0000256" key="7">
    <source>
        <dbReference type="ARBA" id="ARBA00023002"/>
    </source>
</evidence>
<evidence type="ECO:0000256" key="8">
    <source>
        <dbReference type="ARBA" id="ARBA00032024"/>
    </source>
</evidence>
<comment type="catalytic activity">
    <reaction evidence="9 10">
        <text>(R)-pantoate + NADP(+) = 2-dehydropantoate + NADPH + H(+)</text>
        <dbReference type="Rhea" id="RHEA:16233"/>
        <dbReference type="ChEBI" id="CHEBI:11561"/>
        <dbReference type="ChEBI" id="CHEBI:15378"/>
        <dbReference type="ChEBI" id="CHEBI:15980"/>
        <dbReference type="ChEBI" id="CHEBI:57783"/>
        <dbReference type="ChEBI" id="CHEBI:58349"/>
        <dbReference type="EC" id="1.1.1.169"/>
    </reaction>
</comment>
<comment type="function">
    <text evidence="10">Catalyzes the NADPH-dependent reduction of ketopantoate into pantoic acid.</text>
</comment>
<comment type="pathway">
    <text evidence="1 10">Cofactor biosynthesis; (R)-pantothenate biosynthesis; (R)-pantoate from 3-methyl-2-oxobutanoate: step 2/2.</text>
</comment>
<gene>
    <name evidence="13" type="ORF">ACFMB1_08065</name>
</gene>
<comment type="similarity">
    <text evidence="2 10">Belongs to the ketopantoate reductase family.</text>
</comment>
<protein>
    <recommendedName>
        <fullName evidence="4 10">2-dehydropantoate 2-reductase</fullName>
        <ecNumber evidence="3 10">1.1.1.169</ecNumber>
    </recommendedName>
    <alternativeName>
        <fullName evidence="8 10">Ketopantoate reductase</fullName>
    </alternativeName>
</protein>
<comment type="caution">
    <text evidence="13">The sequence shown here is derived from an EMBL/GenBank/DDBJ whole genome shotgun (WGS) entry which is preliminary data.</text>
</comment>
<evidence type="ECO:0000256" key="5">
    <source>
        <dbReference type="ARBA" id="ARBA00022655"/>
    </source>
</evidence>
<dbReference type="EMBL" id="JBHPON010000001">
    <property type="protein sequence ID" value="MFC6035492.1"/>
    <property type="molecule type" value="Genomic_DNA"/>
</dbReference>
<dbReference type="InterPro" id="IPR013752">
    <property type="entry name" value="KPA_reductase"/>
</dbReference>
<dbReference type="Gene3D" id="3.40.50.720">
    <property type="entry name" value="NAD(P)-binding Rossmann-like Domain"/>
    <property type="match status" value="1"/>
</dbReference>
<reference evidence="13 14" key="1">
    <citation type="submission" date="2024-09" db="EMBL/GenBank/DDBJ databases">
        <authorList>
            <person name="Zhang Z.-H."/>
        </authorList>
    </citation>
    <scope>NUCLEOTIDE SEQUENCE [LARGE SCALE GENOMIC DNA]</scope>
    <source>
        <strain evidence="13 14">HHTR114</strain>
    </source>
</reference>
<dbReference type="NCBIfam" id="TIGR00745">
    <property type="entry name" value="apbA_panE"/>
    <property type="match status" value="1"/>
</dbReference>
<dbReference type="Proteomes" id="UP001596116">
    <property type="component" value="Unassembled WGS sequence"/>
</dbReference>
<dbReference type="RefSeq" id="WP_379879188.1">
    <property type="nucleotide sequence ID" value="NZ_JBHPON010000001.1"/>
</dbReference>
<dbReference type="PANTHER" id="PTHR21708:SF26">
    <property type="entry name" value="2-DEHYDROPANTOATE 2-REDUCTASE"/>
    <property type="match status" value="1"/>
</dbReference>
<evidence type="ECO:0000256" key="10">
    <source>
        <dbReference type="RuleBase" id="RU362068"/>
    </source>
</evidence>
<evidence type="ECO:0000313" key="14">
    <source>
        <dbReference type="Proteomes" id="UP001596116"/>
    </source>
</evidence>
<evidence type="ECO:0000256" key="9">
    <source>
        <dbReference type="ARBA" id="ARBA00048793"/>
    </source>
</evidence>
<keyword evidence="14" id="KW-1185">Reference proteome</keyword>
<organism evidence="13 14">
    <name type="scientific">Hyphococcus aureus</name>
    <dbReference type="NCBI Taxonomy" id="2666033"/>
    <lineage>
        <taxon>Bacteria</taxon>
        <taxon>Pseudomonadati</taxon>
        <taxon>Pseudomonadota</taxon>
        <taxon>Alphaproteobacteria</taxon>
        <taxon>Parvularculales</taxon>
        <taxon>Parvularculaceae</taxon>
        <taxon>Hyphococcus</taxon>
    </lineage>
</organism>
<evidence type="ECO:0000256" key="1">
    <source>
        <dbReference type="ARBA" id="ARBA00004994"/>
    </source>
</evidence>
<dbReference type="EC" id="1.1.1.169" evidence="3 10"/>
<dbReference type="InterPro" id="IPR036291">
    <property type="entry name" value="NAD(P)-bd_dom_sf"/>
</dbReference>
<dbReference type="SUPFAM" id="SSF48179">
    <property type="entry name" value="6-phosphogluconate dehydrogenase C-terminal domain-like"/>
    <property type="match status" value="1"/>
</dbReference>
<dbReference type="Gene3D" id="1.10.1040.10">
    <property type="entry name" value="N-(1-d-carboxylethyl)-l-norvaline Dehydrogenase, domain 2"/>
    <property type="match status" value="1"/>
</dbReference>
<dbReference type="InterPro" id="IPR003710">
    <property type="entry name" value="ApbA"/>
</dbReference>
<keyword evidence="6 10" id="KW-0521">NADP</keyword>
<feature type="domain" description="Ketopantoate reductase C-terminal" evidence="12">
    <location>
        <begin position="178"/>
        <end position="300"/>
    </location>
</feature>
<evidence type="ECO:0000259" key="11">
    <source>
        <dbReference type="Pfam" id="PF02558"/>
    </source>
</evidence>
<dbReference type="Pfam" id="PF02558">
    <property type="entry name" value="ApbA"/>
    <property type="match status" value="1"/>
</dbReference>
<name>A0ABW1KXW1_9PROT</name>
<dbReference type="InterPro" id="IPR051402">
    <property type="entry name" value="KPR-Related"/>
</dbReference>
<dbReference type="Pfam" id="PF08546">
    <property type="entry name" value="ApbA_C"/>
    <property type="match status" value="1"/>
</dbReference>
<evidence type="ECO:0000313" key="13">
    <source>
        <dbReference type="EMBL" id="MFC6035492.1"/>
    </source>
</evidence>
<feature type="domain" description="Ketopantoate reductase N-terminal" evidence="11">
    <location>
        <begin position="3"/>
        <end position="147"/>
    </location>
</feature>
<evidence type="ECO:0000256" key="6">
    <source>
        <dbReference type="ARBA" id="ARBA00022857"/>
    </source>
</evidence>
<evidence type="ECO:0000256" key="3">
    <source>
        <dbReference type="ARBA" id="ARBA00013014"/>
    </source>
</evidence>
<dbReference type="InterPro" id="IPR013332">
    <property type="entry name" value="KPR_N"/>
</dbReference>
<dbReference type="InterPro" id="IPR013328">
    <property type="entry name" value="6PGD_dom2"/>
</dbReference>
<evidence type="ECO:0000259" key="12">
    <source>
        <dbReference type="Pfam" id="PF08546"/>
    </source>
</evidence>
<dbReference type="SUPFAM" id="SSF51735">
    <property type="entry name" value="NAD(P)-binding Rossmann-fold domains"/>
    <property type="match status" value="1"/>
</dbReference>
<sequence>MFVYILGAGAMGCVFGAKLSAVGWRVHLIDVNAKQIAAINEAGLQLRTDSGERNYRLPASYAADAKEKADLIIVFTKSLHTSDAIESMKHLIGDRTYVLTLQNGLGNAAKLAACVAKDHILEGVTTVPAELVSPGVVSSHGIGAVQFYPVAKEMPPITKVISSAMESAGIKAATDPEIKAAIWTKVIFNATMNATCALLDTTPGPLGGQEDGVALAKTLIEEGAMVARASGCPIDAAGIHAMAKMSMTQHRDHIPSMLQDLRGGRLTEVDDINGAIVREARAHGVSAPMHETLWRLMRVRERL</sequence>
<keyword evidence="7 10" id="KW-0560">Oxidoreductase</keyword>
<dbReference type="InterPro" id="IPR008927">
    <property type="entry name" value="6-PGluconate_DH-like_C_sf"/>
</dbReference>
<evidence type="ECO:0000256" key="2">
    <source>
        <dbReference type="ARBA" id="ARBA00007870"/>
    </source>
</evidence>
<dbReference type="PANTHER" id="PTHR21708">
    <property type="entry name" value="PROBABLE 2-DEHYDROPANTOATE 2-REDUCTASE"/>
    <property type="match status" value="1"/>
</dbReference>